<feature type="region of interest" description="Disordered" evidence="1">
    <location>
        <begin position="1"/>
        <end position="61"/>
    </location>
</feature>
<dbReference type="AlphaFoldDB" id="A0A0A1ULB3"/>
<sequence>MDMDEDEDEDGDEAENEDEDEDEDDGEDDGEDGSDDDSELGEHEEPSNRPTSGFKGKVKSGDFTGTERAILDKTVRLVECHLLLVNYFLENHNLFLVIKKKWEMAALQSG</sequence>
<feature type="compositionally biased region" description="Acidic residues" evidence="1">
    <location>
        <begin position="1"/>
        <end position="39"/>
    </location>
</feature>
<evidence type="ECO:0000256" key="1">
    <source>
        <dbReference type="SAM" id="MobiDB-lite"/>
    </source>
</evidence>
<evidence type="ECO:0000313" key="2">
    <source>
        <dbReference type="EMBL" id="EUC59043.1"/>
    </source>
</evidence>
<feature type="non-terminal residue" evidence="2">
    <location>
        <position position="110"/>
    </location>
</feature>
<protein>
    <submittedName>
        <fullName evidence="2">Uncharacterized protein</fullName>
    </submittedName>
</protein>
<gene>
    <name evidence="2" type="ORF">RSOL_295140</name>
</gene>
<organism evidence="2 3">
    <name type="scientific">Rhizoctonia solani AG-3 Rhs1AP</name>
    <dbReference type="NCBI Taxonomy" id="1086054"/>
    <lineage>
        <taxon>Eukaryota</taxon>
        <taxon>Fungi</taxon>
        <taxon>Dikarya</taxon>
        <taxon>Basidiomycota</taxon>
        <taxon>Agaricomycotina</taxon>
        <taxon>Agaricomycetes</taxon>
        <taxon>Cantharellales</taxon>
        <taxon>Ceratobasidiaceae</taxon>
        <taxon>Rhizoctonia</taxon>
    </lineage>
</organism>
<comment type="caution">
    <text evidence="2">The sequence shown here is derived from an EMBL/GenBank/DDBJ whole genome shotgun (WGS) entry which is preliminary data.</text>
</comment>
<name>A0A0A1ULB3_9AGAM</name>
<dbReference type="EMBL" id="JATN01000321">
    <property type="protein sequence ID" value="EUC59043.1"/>
    <property type="molecule type" value="Genomic_DNA"/>
</dbReference>
<proteinExistence type="predicted"/>
<evidence type="ECO:0000313" key="3">
    <source>
        <dbReference type="Proteomes" id="UP000030108"/>
    </source>
</evidence>
<reference evidence="3" key="1">
    <citation type="journal article" date="2014" name="Genome Announc.">
        <title>Draft genome sequence of the plant-pathogenic soil fungus Rhizoctonia solani anastomosis group 3 strain Rhs1AP.</title>
        <authorList>
            <person name="Cubeta M.A."/>
            <person name="Thomas E."/>
            <person name="Dean R.A."/>
            <person name="Jabaji S."/>
            <person name="Neate S.M."/>
            <person name="Tavantzis S."/>
            <person name="Toda T."/>
            <person name="Vilgalys R."/>
            <person name="Bharathan N."/>
            <person name="Fedorova-Abrams N."/>
            <person name="Pakala S.B."/>
            <person name="Pakala S.M."/>
            <person name="Zafar N."/>
            <person name="Joardar V."/>
            <person name="Losada L."/>
            <person name="Nierman W.C."/>
        </authorList>
    </citation>
    <scope>NUCLEOTIDE SEQUENCE [LARGE SCALE GENOMIC DNA]</scope>
    <source>
        <strain evidence="3">AG-3</strain>
    </source>
</reference>
<dbReference type="Proteomes" id="UP000030108">
    <property type="component" value="Unassembled WGS sequence"/>
</dbReference>
<accession>A0A0A1ULB3</accession>